<evidence type="ECO:0000256" key="2">
    <source>
        <dbReference type="ARBA" id="ARBA00023015"/>
    </source>
</evidence>
<dbReference type="InterPro" id="IPR050950">
    <property type="entry name" value="HTH-type_LysR_regulators"/>
</dbReference>
<dbReference type="Pfam" id="PF03466">
    <property type="entry name" value="LysR_substrate"/>
    <property type="match status" value="1"/>
</dbReference>
<dbReference type="SUPFAM" id="SSF53850">
    <property type="entry name" value="Periplasmic binding protein-like II"/>
    <property type="match status" value="1"/>
</dbReference>
<reference evidence="6" key="1">
    <citation type="submission" date="2024-05" db="EMBL/GenBank/DDBJ databases">
        <title>Metabacillus sp. nov., isolated from the rhizosphere soil of tomato plants.</title>
        <authorList>
            <person name="Ma R."/>
        </authorList>
    </citation>
    <scope>NUCLEOTIDE SEQUENCE</scope>
    <source>
        <strain evidence="6">DBTR6</strain>
    </source>
</reference>
<dbReference type="Gene3D" id="1.10.10.10">
    <property type="entry name" value="Winged helix-like DNA-binding domain superfamily/Winged helix DNA-binding domain"/>
    <property type="match status" value="1"/>
</dbReference>
<keyword evidence="2" id="KW-0805">Transcription regulation</keyword>
<accession>A0ABS7UQR6</accession>
<protein>
    <submittedName>
        <fullName evidence="6">LysR family transcriptional regulator</fullName>
    </submittedName>
</protein>
<dbReference type="RefSeq" id="WP_224138311.1">
    <property type="nucleotide sequence ID" value="NZ_JAIQUM010000013.1"/>
</dbReference>
<dbReference type="CDD" id="cd08434">
    <property type="entry name" value="PBP2_GltC_like"/>
    <property type="match status" value="1"/>
</dbReference>
<dbReference type="PROSITE" id="PS50931">
    <property type="entry name" value="HTH_LYSR"/>
    <property type="match status" value="1"/>
</dbReference>
<sequence length="295" mass="33703">MEWQQFEYFQTLARMQHVTRAAEALSITQSALSRSIARFEDEIGVPLFERQGRSIRLNQYGHIFLKSVDSMMKEFDKGKQEIQELLDPEQGQVLLGFLHTLSTNLIPEFIASFRAHYPKIKFQLTQSPSHTLLEQLQVGELDLCLIAPMEMKLPIQWTQLWQEELFVIVPKSHKFANYESITLEEIADESFILLKKGYSLRITVEQLLEEAGIIPTITFEGEEATTIAGLVAAGLGVSILPNLKGVDQSNISQIPVSWPQCQRTIGLAWIEGRYLSPATQKFKQFVLDHFSEFTR</sequence>
<evidence type="ECO:0000313" key="7">
    <source>
        <dbReference type="Proteomes" id="UP001165287"/>
    </source>
</evidence>
<dbReference type="InterPro" id="IPR000847">
    <property type="entry name" value="LysR_HTH_N"/>
</dbReference>
<dbReference type="Pfam" id="PF00126">
    <property type="entry name" value="HTH_1"/>
    <property type="match status" value="1"/>
</dbReference>
<evidence type="ECO:0000256" key="4">
    <source>
        <dbReference type="ARBA" id="ARBA00023163"/>
    </source>
</evidence>
<dbReference type="PRINTS" id="PR00039">
    <property type="entry name" value="HTHLYSR"/>
</dbReference>
<keyword evidence="4" id="KW-0804">Transcription</keyword>
<organism evidence="6 7">
    <name type="scientific">Metabacillus rhizolycopersici</name>
    <dbReference type="NCBI Taxonomy" id="2875709"/>
    <lineage>
        <taxon>Bacteria</taxon>
        <taxon>Bacillati</taxon>
        <taxon>Bacillota</taxon>
        <taxon>Bacilli</taxon>
        <taxon>Bacillales</taxon>
        <taxon>Bacillaceae</taxon>
        <taxon>Metabacillus</taxon>
    </lineage>
</organism>
<dbReference type="PANTHER" id="PTHR30419:SF28">
    <property type="entry name" value="HTH-TYPE TRANSCRIPTIONAL REGULATOR BSDA"/>
    <property type="match status" value="1"/>
</dbReference>
<keyword evidence="3" id="KW-0238">DNA-binding</keyword>
<dbReference type="PANTHER" id="PTHR30419">
    <property type="entry name" value="HTH-TYPE TRANSCRIPTIONAL REGULATOR YBHD"/>
    <property type="match status" value="1"/>
</dbReference>
<dbReference type="Gene3D" id="3.40.190.290">
    <property type="match status" value="1"/>
</dbReference>
<keyword evidence="7" id="KW-1185">Reference proteome</keyword>
<dbReference type="SUPFAM" id="SSF46785">
    <property type="entry name" value="Winged helix' DNA-binding domain"/>
    <property type="match status" value="1"/>
</dbReference>
<comment type="caution">
    <text evidence="6">The sequence shown here is derived from an EMBL/GenBank/DDBJ whole genome shotgun (WGS) entry which is preliminary data.</text>
</comment>
<evidence type="ECO:0000259" key="5">
    <source>
        <dbReference type="PROSITE" id="PS50931"/>
    </source>
</evidence>
<dbReference type="InterPro" id="IPR036388">
    <property type="entry name" value="WH-like_DNA-bd_sf"/>
</dbReference>
<name>A0ABS7UQR6_9BACI</name>
<gene>
    <name evidence="6" type="ORF">K9V48_08390</name>
</gene>
<dbReference type="Proteomes" id="UP001165287">
    <property type="component" value="Unassembled WGS sequence"/>
</dbReference>
<evidence type="ECO:0000256" key="3">
    <source>
        <dbReference type="ARBA" id="ARBA00023125"/>
    </source>
</evidence>
<dbReference type="EMBL" id="JAIQUM010000013">
    <property type="protein sequence ID" value="MBZ5750264.1"/>
    <property type="molecule type" value="Genomic_DNA"/>
</dbReference>
<proteinExistence type="inferred from homology"/>
<dbReference type="InterPro" id="IPR036390">
    <property type="entry name" value="WH_DNA-bd_sf"/>
</dbReference>
<dbReference type="InterPro" id="IPR005119">
    <property type="entry name" value="LysR_subst-bd"/>
</dbReference>
<feature type="domain" description="HTH lysR-type" evidence="5">
    <location>
        <begin position="1"/>
        <end position="58"/>
    </location>
</feature>
<comment type="similarity">
    <text evidence="1">Belongs to the LysR transcriptional regulatory family.</text>
</comment>
<evidence type="ECO:0000313" key="6">
    <source>
        <dbReference type="EMBL" id="MBZ5750264.1"/>
    </source>
</evidence>
<evidence type="ECO:0000256" key="1">
    <source>
        <dbReference type="ARBA" id="ARBA00009437"/>
    </source>
</evidence>